<dbReference type="Proteomes" id="UP001346869">
    <property type="component" value="Unassembled WGS sequence"/>
</dbReference>
<dbReference type="AlphaFoldDB" id="A0AAN8ABK7"/>
<protein>
    <submittedName>
        <fullName evidence="2">Uncharacterized protein</fullName>
    </submittedName>
</protein>
<organism evidence="2 3">
    <name type="scientific">Eleginops maclovinus</name>
    <name type="common">Patagonian blennie</name>
    <name type="synonym">Eleginus maclovinus</name>
    <dbReference type="NCBI Taxonomy" id="56733"/>
    <lineage>
        <taxon>Eukaryota</taxon>
        <taxon>Metazoa</taxon>
        <taxon>Chordata</taxon>
        <taxon>Craniata</taxon>
        <taxon>Vertebrata</taxon>
        <taxon>Euteleostomi</taxon>
        <taxon>Actinopterygii</taxon>
        <taxon>Neopterygii</taxon>
        <taxon>Teleostei</taxon>
        <taxon>Neoteleostei</taxon>
        <taxon>Acanthomorphata</taxon>
        <taxon>Eupercaria</taxon>
        <taxon>Perciformes</taxon>
        <taxon>Notothenioidei</taxon>
        <taxon>Eleginopidae</taxon>
        <taxon>Eleginops</taxon>
    </lineage>
</organism>
<evidence type="ECO:0000313" key="3">
    <source>
        <dbReference type="Proteomes" id="UP001346869"/>
    </source>
</evidence>
<dbReference type="EMBL" id="JAUZQC010000023">
    <property type="protein sequence ID" value="KAK5849974.1"/>
    <property type="molecule type" value="Genomic_DNA"/>
</dbReference>
<accession>A0AAN8ABK7</accession>
<evidence type="ECO:0000256" key="1">
    <source>
        <dbReference type="SAM" id="MobiDB-lite"/>
    </source>
</evidence>
<proteinExistence type="predicted"/>
<reference evidence="2 3" key="2">
    <citation type="journal article" date="2023" name="Mol. Biol. Evol.">
        <title>Genomics of Secondarily Temperate Adaptation in the Only Non-Antarctic Icefish.</title>
        <authorList>
            <person name="Rivera-Colon A.G."/>
            <person name="Rayamajhi N."/>
            <person name="Minhas B.F."/>
            <person name="Madrigal G."/>
            <person name="Bilyk K.T."/>
            <person name="Yoon V."/>
            <person name="Hune M."/>
            <person name="Gregory S."/>
            <person name="Cheng C.H.C."/>
            <person name="Catchen J.M."/>
        </authorList>
    </citation>
    <scope>NUCLEOTIDE SEQUENCE [LARGE SCALE GENOMIC DNA]</scope>
    <source>
        <strain evidence="2">JMC-PN-2008</strain>
    </source>
</reference>
<comment type="caution">
    <text evidence="2">The sequence shown here is derived from an EMBL/GenBank/DDBJ whole genome shotgun (WGS) entry which is preliminary data.</text>
</comment>
<evidence type="ECO:0000313" key="2">
    <source>
        <dbReference type="EMBL" id="KAK5849974.1"/>
    </source>
</evidence>
<gene>
    <name evidence="2" type="ORF">PBY51_014265</name>
</gene>
<feature type="region of interest" description="Disordered" evidence="1">
    <location>
        <begin position="8"/>
        <end position="56"/>
    </location>
</feature>
<keyword evidence="3" id="KW-1185">Reference proteome</keyword>
<sequence>MAALFQRFSGRINTNKSFPSPPEANHLLGQGVEGERTAESQRPRHQHRQQCEDEDVRNLTLSSPLLVL</sequence>
<feature type="compositionally biased region" description="Basic and acidic residues" evidence="1">
    <location>
        <begin position="33"/>
        <end position="42"/>
    </location>
</feature>
<name>A0AAN8ABK7_ELEMC</name>
<reference evidence="2 3" key="1">
    <citation type="journal article" date="2023" name="Genes (Basel)">
        <title>Chromosome-Level Genome Assembly and Circadian Gene Repertoire of the Patagonia Blennie Eleginops maclovinus-The Closest Ancestral Proxy of Antarctic Cryonotothenioids.</title>
        <authorList>
            <person name="Cheng C.C."/>
            <person name="Rivera-Colon A.G."/>
            <person name="Minhas B.F."/>
            <person name="Wilson L."/>
            <person name="Rayamajhi N."/>
            <person name="Vargas-Chacoff L."/>
            <person name="Catchen J.M."/>
        </authorList>
    </citation>
    <scope>NUCLEOTIDE SEQUENCE [LARGE SCALE GENOMIC DNA]</scope>
    <source>
        <strain evidence="2">JMC-PN-2008</strain>
    </source>
</reference>